<feature type="domain" description="5'-Nucleotidase C-terminal" evidence="5">
    <location>
        <begin position="407"/>
        <end position="535"/>
    </location>
</feature>
<dbReference type="NCBIfam" id="TIGR04486">
    <property type="entry name" value="thiosulf_SoxB"/>
    <property type="match status" value="1"/>
</dbReference>
<evidence type="ECO:0000313" key="7">
    <source>
        <dbReference type="Proteomes" id="UP000544122"/>
    </source>
</evidence>
<evidence type="ECO:0000259" key="5">
    <source>
        <dbReference type="Pfam" id="PF02872"/>
    </source>
</evidence>
<dbReference type="RefSeq" id="WP_171583342.1">
    <property type="nucleotide sequence ID" value="NZ_JAAVLX010000014.1"/>
</dbReference>
<dbReference type="EMBL" id="JAAVLX010000014">
    <property type="protein sequence ID" value="NOJ44141.1"/>
    <property type="molecule type" value="Genomic_DNA"/>
</dbReference>
<dbReference type="InterPro" id="IPR008334">
    <property type="entry name" value="5'-Nucleotdase_C"/>
</dbReference>
<dbReference type="GO" id="GO:0009166">
    <property type="term" value="P:nucleotide catabolic process"/>
    <property type="evidence" value="ECO:0007669"/>
    <property type="project" value="InterPro"/>
</dbReference>
<dbReference type="InterPro" id="IPR030998">
    <property type="entry name" value="Thiosulf_SoxB"/>
</dbReference>
<dbReference type="InterPro" id="IPR006311">
    <property type="entry name" value="TAT_signal"/>
</dbReference>
<dbReference type="InterPro" id="IPR041829">
    <property type="entry name" value="SoxB_N"/>
</dbReference>
<accession>A0A7Y4GYE8</accession>
<keyword evidence="2 6" id="KW-0378">Hydrolase</keyword>
<evidence type="ECO:0000256" key="3">
    <source>
        <dbReference type="SAM" id="MobiDB-lite"/>
    </source>
</evidence>
<dbReference type="PRINTS" id="PR01607">
    <property type="entry name" value="APYRASEFAMLY"/>
</dbReference>
<comment type="similarity">
    <text evidence="2">Belongs to the 5'-nucleotidase family.</text>
</comment>
<evidence type="ECO:0000259" key="4">
    <source>
        <dbReference type="Pfam" id="PF00149"/>
    </source>
</evidence>
<keyword evidence="7" id="KW-1185">Reference proteome</keyword>
<organism evidence="6 7">
    <name type="scientific">Bradyrhizobium australiense</name>
    <dbReference type="NCBI Taxonomy" id="2721161"/>
    <lineage>
        <taxon>Bacteria</taxon>
        <taxon>Pseudomonadati</taxon>
        <taxon>Pseudomonadota</taxon>
        <taxon>Alphaproteobacteria</taxon>
        <taxon>Hyphomicrobiales</taxon>
        <taxon>Nitrobacteraceae</taxon>
        <taxon>Bradyrhizobium</taxon>
    </lineage>
</organism>
<feature type="domain" description="Calcineurin-like phosphoesterase" evidence="4">
    <location>
        <begin position="43"/>
        <end position="313"/>
    </location>
</feature>
<gene>
    <name evidence="6" type="primary">soxB</name>
    <name evidence="6" type="ORF">HCN58_32135</name>
</gene>
<dbReference type="InterPro" id="IPR029052">
    <property type="entry name" value="Metallo-depent_PP-like"/>
</dbReference>
<dbReference type="PROSITE" id="PS51318">
    <property type="entry name" value="TAT"/>
    <property type="match status" value="1"/>
</dbReference>
<reference evidence="6 7" key="1">
    <citation type="submission" date="2020-03" db="EMBL/GenBank/DDBJ databases">
        <title>Bradyrhizobium diversity isolated from nodules of Indigofera sp.</title>
        <authorList>
            <person name="Klepa M."/>
            <person name="Helene L."/>
            <person name="Hungria M."/>
        </authorList>
    </citation>
    <scope>NUCLEOTIDE SEQUENCE [LARGE SCALE GENOMIC DNA]</scope>
    <source>
        <strain evidence="6 7">WSM 1791</strain>
    </source>
</reference>
<dbReference type="Gene3D" id="3.90.780.10">
    <property type="entry name" value="5'-Nucleotidase, C-terminal domain"/>
    <property type="match status" value="1"/>
</dbReference>
<keyword evidence="1" id="KW-0732">Signal</keyword>
<dbReference type="PANTHER" id="PTHR11575:SF42">
    <property type="entry name" value="SULFUR OXIDATION PROTEIN SOXB"/>
    <property type="match status" value="1"/>
</dbReference>
<dbReference type="GO" id="GO:0030288">
    <property type="term" value="C:outer membrane-bounded periplasmic space"/>
    <property type="evidence" value="ECO:0007669"/>
    <property type="project" value="TreeGrafter"/>
</dbReference>
<protein>
    <submittedName>
        <fullName evidence="6">Thiosulfohydrolase SoxB</fullName>
    </submittedName>
</protein>
<dbReference type="Proteomes" id="UP000544122">
    <property type="component" value="Unassembled WGS sequence"/>
</dbReference>
<sequence length="582" mass="63023">MTIRRRDFLKLAGAATLSGSLPRLARGADNAGVYDLERFGNARILHITDTHAQLRPVFFREPSVNLGVGPMQGNPPHLVGRAFLDRFGIRPDSADAYAFTCIEFEKAAGRFGKLGGFAHLKTLIDRMRSEVASGRSLLLDGGDLWQGTGLSNTLQGADMVEAANLLGIEAMTGHWEFTYGEKALRANLERFKGEFLAQNVYLTEEAAFNDAKAFDPASGRVFKPSIIKEIGGHRVAVIGQAFPYVPIAHPKRFTPDWKFGIRDEELQKLVDTHRNADKVDAVILLSHNGMDVDLKLASRVTGIDVILGGHTHDAVPQPIAVTNAGGTTLVTNAGSNGKFLAVLDLDIGKGKVSNVRYRLLPIFSELLKPDPTMQALIDKIREPHAAALNEKIASADRLLYRRGNFSGTMDQLICDALLGELNAEIALSPGFRWGTTALAGQPLTMEDVLAQTAVTYPETYVQTMTGGQIKDVLEDICDNLFNTDPYYQQGGDMVRVGGLAYACMPTEAMGKRISELKLDNGRALGARKSYRVAGWASVNEQTGAPIWDVVARHLRSGKPPNRAPPGVTLKGVEGNPGIAGQG</sequence>
<dbReference type="PANTHER" id="PTHR11575">
    <property type="entry name" value="5'-NUCLEOTIDASE-RELATED"/>
    <property type="match status" value="1"/>
</dbReference>
<dbReference type="GO" id="GO:0000166">
    <property type="term" value="F:nucleotide binding"/>
    <property type="evidence" value="ECO:0007669"/>
    <property type="project" value="UniProtKB-KW"/>
</dbReference>
<dbReference type="InterPro" id="IPR036907">
    <property type="entry name" value="5'-Nucleotdase_C_sf"/>
</dbReference>
<dbReference type="Gene3D" id="6.10.140.570">
    <property type="match status" value="1"/>
</dbReference>
<comment type="caution">
    <text evidence="6">The sequence shown here is derived from an EMBL/GenBank/DDBJ whole genome shotgun (WGS) entry which is preliminary data.</text>
</comment>
<dbReference type="InterPro" id="IPR004843">
    <property type="entry name" value="Calcineurin-like_PHP"/>
</dbReference>
<dbReference type="Pfam" id="PF00149">
    <property type="entry name" value="Metallophos"/>
    <property type="match status" value="1"/>
</dbReference>
<dbReference type="SUPFAM" id="SSF55816">
    <property type="entry name" value="5'-nucleotidase (syn. UDP-sugar hydrolase), C-terminal domain"/>
    <property type="match status" value="1"/>
</dbReference>
<keyword evidence="2" id="KW-0547">Nucleotide-binding</keyword>
<dbReference type="GO" id="GO:0016787">
    <property type="term" value="F:hydrolase activity"/>
    <property type="evidence" value="ECO:0007669"/>
    <property type="project" value="UniProtKB-KW"/>
</dbReference>
<dbReference type="InterPro" id="IPR006179">
    <property type="entry name" value="5_nucleotidase/apyrase"/>
</dbReference>
<dbReference type="Pfam" id="PF02872">
    <property type="entry name" value="5_nucleotid_C"/>
    <property type="match status" value="1"/>
</dbReference>
<dbReference type="CDD" id="cd07411">
    <property type="entry name" value="MPP_SoxB_N"/>
    <property type="match status" value="1"/>
</dbReference>
<evidence type="ECO:0000256" key="2">
    <source>
        <dbReference type="RuleBase" id="RU362119"/>
    </source>
</evidence>
<feature type="region of interest" description="Disordered" evidence="3">
    <location>
        <begin position="557"/>
        <end position="582"/>
    </location>
</feature>
<evidence type="ECO:0000256" key="1">
    <source>
        <dbReference type="ARBA" id="ARBA00022729"/>
    </source>
</evidence>
<dbReference type="Gene3D" id="3.60.21.10">
    <property type="match status" value="1"/>
</dbReference>
<proteinExistence type="inferred from homology"/>
<name>A0A7Y4GYE8_9BRAD</name>
<dbReference type="AlphaFoldDB" id="A0A7Y4GYE8"/>
<dbReference type="SUPFAM" id="SSF56300">
    <property type="entry name" value="Metallo-dependent phosphatases"/>
    <property type="match status" value="1"/>
</dbReference>
<evidence type="ECO:0000313" key="6">
    <source>
        <dbReference type="EMBL" id="NOJ44141.1"/>
    </source>
</evidence>